<evidence type="ECO:0008006" key="5">
    <source>
        <dbReference type="Google" id="ProtNLM"/>
    </source>
</evidence>
<organism evidence="3 4">
    <name type="scientific">Silurus meridionalis</name>
    <name type="common">Southern catfish</name>
    <name type="synonym">Silurus soldatovi meridionalis</name>
    <dbReference type="NCBI Taxonomy" id="175797"/>
    <lineage>
        <taxon>Eukaryota</taxon>
        <taxon>Metazoa</taxon>
        <taxon>Chordata</taxon>
        <taxon>Craniata</taxon>
        <taxon>Vertebrata</taxon>
        <taxon>Euteleostomi</taxon>
        <taxon>Actinopterygii</taxon>
        <taxon>Neopterygii</taxon>
        <taxon>Teleostei</taxon>
        <taxon>Ostariophysi</taxon>
        <taxon>Siluriformes</taxon>
        <taxon>Siluridae</taxon>
        <taxon>Silurus</taxon>
    </lineage>
</organism>
<sequence>MYGSRNKFSKMYSQLQTINLVSWGRDGIKMQNLTLLLLALSMDFLLAASVNLLTSRPPVTKTRIRYIGVDDEDYGDEETSKLTSKAPEKPGATTTQFTPQECEYDPCVVPKVPCSVIAAHTKCYCPGITGPDEWPSAPDIKELKQGESGMVEVHWCAPQSTVTFYKVITNDGNEPQIFSNSSRTGLLQGVKVGSRVCVVAGNNVGLSTSSETSCTFFQPHKSNRELEMSWVIAGVIGLLLALVLAAVLLWRWRRGRKNGSVDGEGLRNPSYTTNETL</sequence>
<keyword evidence="2" id="KW-1133">Transmembrane helix</keyword>
<protein>
    <recommendedName>
        <fullName evidence="5">LRRN4 C-terminal-like protein</fullName>
    </recommendedName>
</protein>
<evidence type="ECO:0000313" key="4">
    <source>
        <dbReference type="Proteomes" id="UP000606274"/>
    </source>
</evidence>
<feature type="transmembrane region" description="Helical" evidence="2">
    <location>
        <begin position="228"/>
        <end position="250"/>
    </location>
</feature>
<dbReference type="InterPro" id="IPR036116">
    <property type="entry name" value="FN3_sf"/>
</dbReference>
<name>A0A8T0B079_SILME</name>
<evidence type="ECO:0000313" key="3">
    <source>
        <dbReference type="EMBL" id="KAF7698360.1"/>
    </source>
</evidence>
<accession>A0A8T0B079</accession>
<dbReference type="EMBL" id="JABFDY010000014">
    <property type="protein sequence ID" value="KAF7698360.1"/>
    <property type="molecule type" value="Genomic_DNA"/>
</dbReference>
<reference evidence="3" key="1">
    <citation type="submission" date="2020-08" db="EMBL/GenBank/DDBJ databases">
        <title>Chromosome-level assembly of Southern catfish (Silurus meridionalis) provides insights into visual adaptation to the nocturnal and benthic lifestyles.</title>
        <authorList>
            <person name="Zhang Y."/>
            <person name="Wang D."/>
            <person name="Peng Z."/>
        </authorList>
    </citation>
    <scope>NUCLEOTIDE SEQUENCE</scope>
    <source>
        <strain evidence="3">SWU-2019-XX</strain>
        <tissue evidence="3">Muscle</tissue>
    </source>
</reference>
<evidence type="ECO:0000256" key="1">
    <source>
        <dbReference type="SAM" id="MobiDB-lite"/>
    </source>
</evidence>
<dbReference type="SUPFAM" id="SSF49265">
    <property type="entry name" value="Fibronectin type III"/>
    <property type="match status" value="1"/>
</dbReference>
<keyword evidence="2" id="KW-0812">Transmembrane</keyword>
<comment type="caution">
    <text evidence="3">The sequence shown here is derived from an EMBL/GenBank/DDBJ whole genome shotgun (WGS) entry which is preliminary data.</text>
</comment>
<keyword evidence="4" id="KW-1185">Reference proteome</keyword>
<proteinExistence type="predicted"/>
<keyword evidence="2" id="KW-0472">Membrane</keyword>
<gene>
    <name evidence="3" type="ORF">HF521_004870</name>
</gene>
<dbReference type="Proteomes" id="UP000606274">
    <property type="component" value="Unassembled WGS sequence"/>
</dbReference>
<evidence type="ECO:0000256" key="2">
    <source>
        <dbReference type="SAM" id="Phobius"/>
    </source>
</evidence>
<dbReference type="AlphaFoldDB" id="A0A8T0B079"/>
<feature type="region of interest" description="Disordered" evidence="1">
    <location>
        <begin position="74"/>
        <end position="96"/>
    </location>
</feature>